<dbReference type="AlphaFoldDB" id="A0A5C6Z2D8"/>
<dbReference type="SMART" id="SM00646">
    <property type="entry name" value="Ami_3"/>
    <property type="match status" value="1"/>
</dbReference>
<evidence type="ECO:0000259" key="5">
    <source>
        <dbReference type="SMART" id="SM00646"/>
    </source>
</evidence>
<feature type="chain" id="PRO_5023092353" description="N-acetylmuramoyl-L-alanine amidase" evidence="4">
    <location>
        <begin position="26"/>
        <end position="213"/>
    </location>
</feature>
<dbReference type="PANTHER" id="PTHR30404:SF0">
    <property type="entry name" value="N-ACETYLMURAMOYL-L-ALANINE AMIDASE AMIC"/>
    <property type="match status" value="1"/>
</dbReference>
<comment type="catalytic activity">
    <reaction evidence="1">
        <text>Hydrolyzes the link between N-acetylmuramoyl residues and L-amino acid residues in certain cell-wall glycopeptides.</text>
        <dbReference type="EC" id="3.5.1.28"/>
    </reaction>
</comment>
<accession>A0A5C6Z2D8</accession>
<dbReference type="PANTHER" id="PTHR30404">
    <property type="entry name" value="N-ACETYLMURAMOYL-L-ALANINE AMIDASE"/>
    <property type="match status" value="1"/>
</dbReference>
<feature type="signal peptide" evidence="4">
    <location>
        <begin position="1"/>
        <end position="25"/>
    </location>
</feature>
<name>A0A5C6Z2D8_9FLAO</name>
<comment type="caution">
    <text evidence="6">The sequence shown here is derived from an EMBL/GenBank/DDBJ whole genome shotgun (WGS) entry which is preliminary data.</text>
</comment>
<evidence type="ECO:0000256" key="2">
    <source>
        <dbReference type="ARBA" id="ARBA00011901"/>
    </source>
</evidence>
<proteinExistence type="predicted"/>
<protein>
    <recommendedName>
        <fullName evidence="2">N-acetylmuramoyl-L-alanine amidase</fullName>
        <ecNumber evidence="2">3.5.1.28</ecNumber>
    </recommendedName>
</protein>
<evidence type="ECO:0000256" key="4">
    <source>
        <dbReference type="SAM" id="SignalP"/>
    </source>
</evidence>
<dbReference type="InterPro" id="IPR050695">
    <property type="entry name" value="N-acetylmuramoyl_amidase_3"/>
</dbReference>
<dbReference type="InterPro" id="IPR002508">
    <property type="entry name" value="MurNAc-LAA_cat"/>
</dbReference>
<keyword evidence="4" id="KW-0732">Signal</keyword>
<reference evidence="6 7" key="1">
    <citation type="submission" date="2019-08" db="EMBL/GenBank/DDBJ databases">
        <title>Genome of Aequorivita antarctica SW49 (type strain).</title>
        <authorList>
            <person name="Bowman J.P."/>
        </authorList>
    </citation>
    <scope>NUCLEOTIDE SEQUENCE [LARGE SCALE GENOMIC DNA]</scope>
    <source>
        <strain evidence="6 7">SW49</strain>
    </source>
</reference>
<dbReference type="EMBL" id="VORT01000004">
    <property type="protein sequence ID" value="TXD73551.1"/>
    <property type="molecule type" value="Genomic_DNA"/>
</dbReference>
<evidence type="ECO:0000256" key="3">
    <source>
        <dbReference type="ARBA" id="ARBA00022801"/>
    </source>
</evidence>
<evidence type="ECO:0000313" key="6">
    <source>
        <dbReference type="EMBL" id="TXD73551.1"/>
    </source>
</evidence>
<dbReference type="GO" id="GO:0008745">
    <property type="term" value="F:N-acetylmuramoyl-L-alanine amidase activity"/>
    <property type="evidence" value="ECO:0007669"/>
    <property type="project" value="UniProtKB-EC"/>
</dbReference>
<dbReference type="Gene3D" id="3.40.630.40">
    <property type="entry name" value="Zn-dependent exopeptidases"/>
    <property type="match status" value="1"/>
</dbReference>
<keyword evidence="3" id="KW-0378">Hydrolase</keyword>
<dbReference type="GO" id="GO:0030288">
    <property type="term" value="C:outer membrane-bounded periplasmic space"/>
    <property type="evidence" value="ECO:0007669"/>
    <property type="project" value="TreeGrafter"/>
</dbReference>
<dbReference type="EC" id="3.5.1.28" evidence="2"/>
<feature type="domain" description="MurNAc-LAA" evidence="5">
    <location>
        <begin position="97"/>
        <end position="213"/>
    </location>
</feature>
<dbReference type="Proteomes" id="UP000321497">
    <property type="component" value="Unassembled WGS sequence"/>
</dbReference>
<gene>
    <name evidence="6" type="ORF">ESU54_07245</name>
</gene>
<dbReference type="SUPFAM" id="SSF53187">
    <property type="entry name" value="Zn-dependent exopeptidases"/>
    <property type="match status" value="1"/>
</dbReference>
<dbReference type="RefSeq" id="WP_111845906.1">
    <property type="nucleotide sequence ID" value="NZ_UEGI01000029.1"/>
</dbReference>
<dbReference type="Pfam" id="PF01520">
    <property type="entry name" value="Amidase_3"/>
    <property type="match status" value="1"/>
</dbReference>
<evidence type="ECO:0000256" key="1">
    <source>
        <dbReference type="ARBA" id="ARBA00001561"/>
    </source>
</evidence>
<dbReference type="CDD" id="cd02696">
    <property type="entry name" value="MurNAc-LAA"/>
    <property type="match status" value="1"/>
</dbReference>
<keyword evidence="7" id="KW-1185">Reference proteome</keyword>
<evidence type="ECO:0000313" key="7">
    <source>
        <dbReference type="Proteomes" id="UP000321497"/>
    </source>
</evidence>
<dbReference type="OrthoDB" id="9806267at2"/>
<organism evidence="6 7">
    <name type="scientific">Aequorivita antarctica</name>
    <dbReference type="NCBI Taxonomy" id="153266"/>
    <lineage>
        <taxon>Bacteria</taxon>
        <taxon>Pseudomonadati</taxon>
        <taxon>Bacteroidota</taxon>
        <taxon>Flavobacteriia</taxon>
        <taxon>Flavobacteriales</taxon>
        <taxon>Flavobacteriaceae</taxon>
        <taxon>Aequorivita</taxon>
    </lineage>
</organism>
<sequence length="213" mass="23912">MVQFKILFTIILALKIAGFQNSLLAQTDQNTKLIIIIDPGHGGKDSGAVGINGIQEKDVVLKIAKQIVELNGIVFKNQYEIFLTRYKDTLISLSDRTKIAQALQADIFLSLHCNHSDNPNARGVEVYVSKKQGKYSRESILLAYELQKELKNNLGFESRGVKFANFQVLRENIELFPSILIEIGFVSNTNEARYFVAPKNIRAMAFAIFNGIM</sequence>
<dbReference type="GO" id="GO:0009253">
    <property type="term" value="P:peptidoglycan catabolic process"/>
    <property type="evidence" value="ECO:0007669"/>
    <property type="project" value="InterPro"/>
</dbReference>